<dbReference type="InterPro" id="IPR029069">
    <property type="entry name" value="HotDog_dom_sf"/>
</dbReference>
<gene>
    <name evidence="1" type="ORF">VTK73DRAFT_5342</name>
</gene>
<dbReference type="CDD" id="cd00586">
    <property type="entry name" value="4HBT"/>
    <property type="match status" value="1"/>
</dbReference>
<evidence type="ECO:0008006" key="3">
    <source>
        <dbReference type="Google" id="ProtNLM"/>
    </source>
</evidence>
<dbReference type="PANTHER" id="PTHR31793:SF39">
    <property type="entry name" value="THIOESTERASE_THIOL ESTER DEHYDRASE-ISOMERASE"/>
    <property type="match status" value="1"/>
</dbReference>
<name>A0ABR3Y7C9_9PEZI</name>
<dbReference type="PANTHER" id="PTHR31793">
    <property type="entry name" value="4-HYDROXYBENZOYL-COA THIOESTERASE FAMILY MEMBER"/>
    <property type="match status" value="1"/>
</dbReference>
<dbReference type="Pfam" id="PF13279">
    <property type="entry name" value="4HBT_2"/>
    <property type="match status" value="1"/>
</dbReference>
<dbReference type="EMBL" id="JAZHXJ010000003">
    <property type="protein sequence ID" value="KAL1884206.1"/>
    <property type="molecule type" value="Genomic_DNA"/>
</dbReference>
<comment type="caution">
    <text evidence="1">The sequence shown here is derived from an EMBL/GenBank/DDBJ whole genome shotgun (WGS) entry which is preliminary data.</text>
</comment>
<evidence type="ECO:0000313" key="2">
    <source>
        <dbReference type="Proteomes" id="UP001586593"/>
    </source>
</evidence>
<keyword evidence="2" id="KW-1185">Reference proteome</keyword>
<dbReference type="Gene3D" id="3.10.129.10">
    <property type="entry name" value="Hotdog Thioesterase"/>
    <property type="match status" value="1"/>
</dbReference>
<organism evidence="1 2">
    <name type="scientific">Phialemonium thermophilum</name>
    <dbReference type="NCBI Taxonomy" id="223376"/>
    <lineage>
        <taxon>Eukaryota</taxon>
        <taxon>Fungi</taxon>
        <taxon>Dikarya</taxon>
        <taxon>Ascomycota</taxon>
        <taxon>Pezizomycotina</taxon>
        <taxon>Sordariomycetes</taxon>
        <taxon>Sordariomycetidae</taxon>
        <taxon>Cephalothecales</taxon>
        <taxon>Cephalothecaceae</taxon>
        <taxon>Phialemonium</taxon>
    </lineage>
</organism>
<dbReference type="InterPro" id="IPR050563">
    <property type="entry name" value="4-hydroxybenzoyl-CoA_TE"/>
</dbReference>
<sequence>MPPFRGRFSVLQPTRRFIIQKYNLSCVSQSSKSITTVFRSSFSTSQSAAEPAAPPPPPQRWISDIQARIGRCLCFGCSPGQVERAARVLRAVATEWRHLLAGSEGFLTGGDEQHHVGGRKGPGRPGLIGHRIAWGDMDSFGHVNNVNYFRYAESARVNWISDFAVHVDPKHRKQWTELMTTRSSGLIMRTLKCEYKFPLVYPDIISVYHKLRFSPNSGGDSDFTTAISPAHDPAAFILDCIIVSHKHRRIAARLEEDIVVYDYAAGRKAAALPSFVSDVFRATWAQQQRETSRSRAQIWDLIREVEALEKETWDRQDAVEDMGSAVKTT</sequence>
<reference evidence="1 2" key="1">
    <citation type="journal article" date="2024" name="Commun. Biol.">
        <title>Comparative genomic analysis of thermophilic fungi reveals convergent evolutionary adaptations and gene losses.</title>
        <authorList>
            <person name="Steindorff A.S."/>
            <person name="Aguilar-Pontes M.V."/>
            <person name="Robinson A.J."/>
            <person name="Andreopoulos B."/>
            <person name="LaButti K."/>
            <person name="Kuo A."/>
            <person name="Mondo S."/>
            <person name="Riley R."/>
            <person name="Otillar R."/>
            <person name="Haridas S."/>
            <person name="Lipzen A."/>
            <person name="Grimwood J."/>
            <person name="Schmutz J."/>
            <person name="Clum A."/>
            <person name="Reid I.D."/>
            <person name="Moisan M.C."/>
            <person name="Butler G."/>
            <person name="Nguyen T.T.M."/>
            <person name="Dewar K."/>
            <person name="Conant G."/>
            <person name="Drula E."/>
            <person name="Henrissat B."/>
            <person name="Hansel C."/>
            <person name="Singer S."/>
            <person name="Hutchinson M.I."/>
            <person name="de Vries R.P."/>
            <person name="Natvig D.O."/>
            <person name="Powell A.J."/>
            <person name="Tsang A."/>
            <person name="Grigoriev I.V."/>
        </authorList>
    </citation>
    <scope>NUCLEOTIDE SEQUENCE [LARGE SCALE GENOMIC DNA]</scope>
    <source>
        <strain evidence="1 2">ATCC 24622</strain>
    </source>
</reference>
<evidence type="ECO:0000313" key="1">
    <source>
        <dbReference type="EMBL" id="KAL1884206.1"/>
    </source>
</evidence>
<dbReference type="SUPFAM" id="SSF54637">
    <property type="entry name" value="Thioesterase/thiol ester dehydrase-isomerase"/>
    <property type="match status" value="1"/>
</dbReference>
<dbReference type="Proteomes" id="UP001586593">
    <property type="component" value="Unassembled WGS sequence"/>
</dbReference>
<accession>A0ABR3Y7C9</accession>
<proteinExistence type="predicted"/>
<protein>
    <recommendedName>
        <fullName evidence="3">Thioesterase/thiol ester dehydrase-isomerase</fullName>
    </recommendedName>
</protein>